<reference evidence="17 18" key="1">
    <citation type="submission" date="2019-03" db="EMBL/GenBank/DDBJ databases">
        <title>Genomic Encyclopedia of Archaeal and Bacterial Type Strains, Phase II (KMG-II): from individual species to whole genera.</title>
        <authorList>
            <person name="Goeker M."/>
        </authorList>
    </citation>
    <scope>NUCLEOTIDE SEQUENCE [LARGE SCALE GENOMIC DNA]</scope>
    <source>
        <strain evidence="17 18">DSM 21537</strain>
    </source>
</reference>
<protein>
    <recommendedName>
        <fullName evidence="6">histidine kinase</fullName>
        <ecNumber evidence="6">2.7.13.3</ecNumber>
    </recommendedName>
    <alternativeName>
        <fullName evidence="13">Thiamine pyrimidine synthase</fullName>
    </alternativeName>
</protein>
<evidence type="ECO:0000256" key="5">
    <source>
        <dbReference type="ARBA" id="ARBA00011738"/>
    </source>
</evidence>
<dbReference type="PANTHER" id="PTHR31528:SF1">
    <property type="entry name" value="4-AMINO-5-HYDROXYMETHYL-2-METHYLPYRIMIDINE PHOSPHATE SYNTHASE THI11-RELATED"/>
    <property type="match status" value="1"/>
</dbReference>
<dbReference type="PROSITE" id="PS50109">
    <property type="entry name" value="HIS_KIN"/>
    <property type="match status" value="1"/>
</dbReference>
<evidence type="ECO:0000256" key="12">
    <source>
        <dbReference type="ARBA" id="ARBA00023004"/>
    </source>
</evidence>
<dbReference type="GO" id="GO:0046872">
    <property type="term" value="F:metal ion binding"/>
    <property type="evidence" value="ECO:0007669"/>
    <property type="project" value="UniProtKB-KW"/>
</dbReference>
<evidence type="ECO:0000256" key="7">
    <source>
        <dbReference type="ARBA" id="ARBA00022553"/>
    </source>
</evidence>
<dbReference type="Gene3D" id="3.40.190.10">
    <property type="entry name" value="Periplasmic binding protein-like II"/>
    <property type="match status" value="2"/>
</dbReference>
<evidence type="ECO:0000256" key="15">
    <source>
        <dbReference type="SAM" id="Phobius"/>
    </source>
</evidence>
<evidence type="ECO:0000256" key="11">
    <source>
        <dbReference type="ARBA" id="ARBA00022977"/>
    </source>
</evidence>
<dbReference type="InterPro" id="IPR004358">
    <property type="entry name" value="Sig_transdc_His_kin-like_C"/>
</dbReference>
<dbReference type="InterPro" id="IPR027939">
    <property type="entry name" value="NMT1/THI5"/>
</dbReference>
<comment type="similarity">
    <text evidence="4">Belongs to the NMT1/THI5 family.</text>
</comment>
<dbReference type="Pfam" id="PF09084">
    <property type="entry name" value="NMT1"/>
    <property type="match status" value="1"/>
</dbReference>
<comment type="function">
    <text evidence="2">Responsible for the formation of the pyrimidine heterocycle in the thiamine biosynthesis pathway. Catalyzes the formation of hydroxymethylpyrimidine phosphate (HMP-P) from histidine and pyridoxal phosphate (PLP). The protein uses PLP and the active site histidine to form HMP-P, generating an inactive enzyme. The enzyme can only undergo a single turnover, which suggests it is a suicide enzyme.</text>
</comment>
<keyword evidence="11" id="KW-0784">Thiamine biosynthesis</keyword>
<dbReference type="SUPFAM" id="SSF53850">
    <property type="entry name" value="Periplasmic binding protein-like II"/>
    <property type="match status" value="1"/>
</dbReference>
<keyword evidence="10" id="KW-0663">Pyridoxal phosphate</keyword>
<dbReference type="InterPro" id="IPR005467">
    <property type="entry name" value="His_kinase_dom"/>
</dbReference>
<evidence type="ECO:0000256" key="4">
    <source>
        <dbReference type="ARBA" id="ARBA00009406"/>
    </source>
</evidence>
<dbReference type="InterPro" id="IPR015168">
    <property type="entry name" value="SsuA/THI5"/>
</dbReference>
<dbReference type="STRING" id="1193051.LEP1GSC017_2320"/>
<evidence type="ECO:0000256" key="13">
    <source>
        <dbReference type="ARBA" id="ARBA00033171"/>
    </source>
</evidence>
<dbReference type="InterPro" id="IPR003661">
    <property type="entry name" value="HisK_dim/P_dom"/>
</dbReference>
<evidence type="ECO:0000313" key="18">
    <source>
        <dbReference type="Proteomes" id="UP000294684"/>
    </source>
</evidence>
<keyword evidence="9" id="KW-0479">Metal-binding</keyword>
<evidence type="ECO:0000256" key="14">
    <source>
        <dbReference type="ARBA" id="ARBA00048179"/>
    </source>
</evidence>
<comment type="catalytic activity">
    <reaction evidence="14">
        <text>N(6)-(pyridoxal phosphate)-L-lysyl-[4-amino-5-hydroxymethyl-2-methylpyrimidine phosphate synthase] + L-histidyl-[4-amino-5-hydroxymethyl-2-methylpyrimidine phosphate synthase] + 2 Fe(3+) + 4 H2O = L-lysyl-[4-amino-5-hydroxymethyl-2-methylpyrimidine phosphate synthase] + (2S)-2-amino-5-hydroxy-4-oxopentanoyl-[4-amino-5-hydroxymethyl-2-methylpyrimidine phosphate synthase] + 4-amino-2-methyl-5-(phosphooxymethyl)pyrimidine + 3-oxopropanoate + 2 Fe(2+) + 2 H(+)</text>
        <dbReference type="Rhea" id="RHEA:65756"/>
        <dbReference type="Rhea" id="RHEA-COMP:16892"/>
        <dbReference type="Rhea" id="RHEA-COMP:16893"/>
        <dbReference type="Rhea" id="RHEA-COMP:16894"/>
        <dbReference type="Rhea" id="RHEA-COMP:16895"/>
        <dbReference type="ChEBI" id="CHEBI:15377"/>
        <dbReference type="ChEBI" id="CHEBI:15378"/>
        <dbReference type="ChEBI" id="CHEBI:29033"/>
        <dbReference type="ChEBI" id="CHEBI:29034"/>
        <dbReference type="ChEBI" id="CHEBI:29969"/>
        <dbReference type="ChEBI" id="CHEBI:29979"/>
        <dbReference type="ChEBI" id="CHEBI:33190"/>
        <dbReference type="ChEBI" id="CHEBI:58354"/>
        <dbReference type="ChEBI" id="CHEBI:143915"/>
        <dbReference type="ChEBI" id="CHEBI:157692"/>
    </reaction>
    <physiologicalReaction direction="left-to-right" evidence="14">
        <dbReference type="Rhea" id="RHEA:65757"/>
    </physiologicalReaction>
</comment>
<evidence type="ECO:0000256" key="3">
    <source>
        <dbReference type="ARBA" id="ARBA00004948"/>
    </source>
</evidence>
<comment type="pathway">
    <text evidence="3">Cofactor biosynthesis; thiamine diphosphate biosynthesis.</text>
</comment>
<evidence type="ECO:0000256" key="8">
    <source>
        <dbReference type="ARBA" id="ARBA00022679"/>
    </source>
</evidence>
<dbReference type="SMART" id="SM00387">
    <property type="entry name" value="HATPase_c"/>
    <property type="match status" value="1"/>
</dbReference>
<dbReference type="PRINTS" id="PR00344">
    <property type="entry name" value="BCTRLSENSOR"/>
</dbReference>
<evidence type="ECO:0000256" key="2">
    <source>
        <dbReference type="ARBA" id="ARBA00003469"/>
    </source>
</evidence>
<keyword evidence="15" id="KW-1133">Transmembrane helix</keyword>
<keyword evidence="7" id="KW-0597">Phosphoprotein</keyword>
<keyword evidence="12" id="KW-0408">Iron</keyword>
<dbReference type="AlphaFoldDB" id="A0A4R8MTB2"/>
<evidence type="ECO:0000256" key="1">
    <source>
        <dbReference type="ARBA" id="ARBA00000085"/>
    </source>
</evidence>
<accession>A0A4R8MTB2</accession>
<dbReference type="Gene3D" id="3.30.565.10">
    <property type="entry name" value="Histidine kinase-like ATPase, C-terminal domain"/>
    <property type="match status" value="1"/>
</dbReference>
<evidence type="ECO:0000256" key="10">
    <source>
        <dbReference type="ARBA" id="ARBA00022898"/>
    </source>
</evidence>
<keyword evidence="18" id="KW-1185">Reference proteome</keyword>
<dbReference type="Gene3D" id="1.10.287.130">
    <property type="match status" value="1"/>
</dbReference>
<proteinExistence type="inferred from homology"/>
<dbReference type="InterPro" id="IPR036890">
    <property type="entry name" value="HATPase_C_sf"/>
</dbReference>
<name>A0A4R8MTB2_LEPME</name>
<keyword evidence="8" id="KW-0808">Transferase</keyword>
<dbReference type="CDD" id="cd00082">
    <property type="entry name" value="HisKA"/>
    <property type="match status" value="1"/>
</dbReference>
<evidence type="ECO:0000256" key="6">
    <source>
        <dbReference type="ARBA" id="ARBA00012438"/>
    </source>
</evidence>
<dbReference type="InterPro" id="IPR003594">
    <property type="entry name" value="HATPase_dom"/>
</dbReference>
<evidence type="ECO:0000259" key="16">
    <source>
        <dbReference type="PROSITE" id="PS50109"/>
    </source>
</evidence>
<keyword evidence="15" id="KW-0812">Transmembrane</keyword>
<dbReference type="SMART" id="SM00388">
    <property type="entry name" value="HisKA"/>
    <property type="match status" value="1"/>
</dbReference>
<feature type="transmembrane region" description="Helical" evidence="15">
    <location>
        <begin position="327"/>
        <end position="345"/>
    </location>
</feature>
<dbReference type="PANTHER" id="PTHR31528">
    <property type="entry name" value="4-AMINO-5-HYDROXYMETHYL-2-METHYLPYRIMIDINE PHOSPHATE SYNTHASE THI11-RELATED"/>
    <property type="match status" value="1"/>
</dbReference>
<gene>
    <name evidence="17" type="ORF">CLV96_1629</name>
</gene>
<sequence>MMGWGTVSKRCYDVFLVCVIFIFCSPIFGNEKVTLHLKWFHQFQFAGYYAALEKGYYKDLGLDVEIFESTIGIKGIHEKVIQSPGHYGVGSNELIQERYAGKPVVVLAVIFQHSPSVLFFKKSSNIQSIHDLAGKRVMLTPRMDEIVAYLKKEGIELKDLKLIEHKFNPNDLITGKVDAYSGYATTQAYDFKKAGFPFVEYSPRVAGIDFYGDNFFTSEVEVQKHPDRVKAFREASLRGWQYAMSHQEEIVDLIYEKYSKRNSKERLLFEAKQMIPLIQPVLVEMGYMNPGRWKHINDVYADLGMLPKNMNLRDFIYDPNPPTSYDWIYYSFGAVVTIFVIVWLVQWRRLDKQYSENLKKQVELRTEELKNSNEYLQVLNQSLLNTLKELTEAQDRLLASEKLAVLGQLAAGMAHELNTPLGAIVSSNQSLADFLNNKINKIVETILGFSKEDSFRFNKVLEESIKNQTFLEGKMERLIKKDLASKYKSILKMDLYGKHMQLVVETGAYRLGDELTQILESENSLTILETVATISAAYRSNQIISVASEKATHVIRALKSYLVTDKEILSGNTVVDIIFEIETILSLYHYNLSKVDIVKSYLTNKKCKGNRDKLNQVWINLLNNALQAMGYAGRLEIKVQSIEPWIKVSIIDSGTGIPDTIKDKIFNPFFTTKPDGEGMGLGLDICKKIVLQTGGKIELEDVPKGACFSIWLPIAEEEMSSI</sequence>
<keyword evidence="15" id="KW-0472">Membrane</keyword>
<comment type="caution">
    <text evidence="17">The sequence shown here is derived from an EMBL/GenBank/DDBJ whole genome shotgun (WGS) entry which is preliminary data.</text>
</comment>
<dbReference type="InterPro" id="IPR036097">
    <property type="entry name" value="HisK_dim/P_sf"/>
</dbReference>
<dbReference type="GO" id="GO:0009228">
    <property type="term" value="P:thiamine biosynthetic process"/>
    <property type="evidence" value="ECO:0007669"/>
    <property type="project" value="UniProtKB-KW"/>
</dbReference>
<comment type="subunit">
    <text evidence="5">Homodimer.</text>
</comment>
<evidence type="ECO:0000256" key="9">
    <source>
        <dbReference type="ARBA" id="ARBA00022723"/>
    </source>
</evidence>
<dbReference type="EMBL" id="SORO01000001">
    <property type="protein sequence ID" value="TDY72630.1"/>
    <property type="molecule type" value="Genomic_DNA"/>
</dbReference>
<feature type="domain" description="Histidine kinase" evidence="16">
    <location>
        <begin position="609"/>
        <end position="716"/>
    </location>
</feature>
<organism evidence="17 18">
    <name type="scientific">Leptospira meyeri</name>
    <dbReference type="NCBI Taxonomy" id="29508"/>
    <lineage>
        <taxon>Bacteria</taxon>
        <taxon>Pseudomonadati</taxon>
        <taxon>Spirochaetota</taxon>
        <taxon>Spirochaetia</taxon>
        <taxon>Leptospirales</taxon>
        <taxon>Leptospiraceae</taxon>
        <taxon>Leptospira</taxon>
    </lineage>
</organism>
<dbReference type="Pfam" id="PF02518">
    <property type="entry name" value="HATPase_c"/>
    <property type="match status" value="1"/>
</dbReference>
<dbReference type="GO" id="GO:0000155">
    <property type="term" value="F:phosphorelay sensor kinase activity"/>
    <property type="evidence" value="ECO:0007669"/>
    <property type="project" value="InterPro"/>
</dbReference>
<dbReference type="Proteomes" id="UP000294684">
    <property type="component" value="Unassembled WGS sequence"/>
</dbReference>
<dbReference type="EC" id="2.7.13.3" evidence="6"/>
<comment type="catalytic activity">
    <reaction evidence="1">
        <text>ATP + protein L-histidine = ADP + protein N-phospho-L-histidine.</text>
        <dbReference type="EC" id="2.7.13.3"/>
    </reaction>
</comment>
<dbReference type="SUPFAM" id="SSF47384">
    <property type="entry name" value="Homodimeric domain of signal transducing histidine kinase"/>
    <property type="match status" value="1"/>
</dbReference>
<evidence type="ECO:0000313" key="17">
    <source>
        <dbReference type="EMBL" id="TDY72630.1"/>
    </source>
</evidence>
<dbReference type="SUPFAM" id="SSF55874">
    <property type="entry name" value="ATPase domain of HSP90 chaperone/DNA topoisomerase II/histidine kinase"/>
    <property type="match status" value="1"/>
</dbReference>